<feature type="non-terminal residue" evidence="10">
    <location>
        <position position="228"/>
    </location>
</feature>
<evidence type="ECO:0000256" key="8">
    <source>
        <dbReference type="SAM" id="SignalP"/>
    </source>
</evidence>
<sequence length="228" mass="26253">MAEMEQTLFQSILGFALLVQAFGTPLKDNREICLLPLDDGPCRALLPRYYYNRYTLRCEEFSYGGCEGNANNFANLEDCEKTCWKIRKVPKICRFEPEEGPCRAMFKTYFYNFTAMECQTFFYGGCYGNENKFVDKNSCINYCEPQKSTPSICTDPMDQGSCSASIPRYYYNAITKSCVEFIYTGCGGNTNNFSTKQSCKSMCMKGTKRMDLGKMKWKPRRKQIIKTN</sequence>
<evidence type="ECO:0000256" key="7">
    <source>
        <dbReference type="ARBA" id="ARBA00023180"/>
    </source>
</evidence>
<dbReference type="PROSITE" id="PS50279">
    <property type="entry name" value="BPTI_KUNITZ_2"/>
    <property type="match status" value="3"/>
</dbReference>
<keyword evidence="8" id="KW-0732">Signal</keyword>
<keyword evidence="5" id="KW-0094">Blood coagulation</keyword>
<dbReference type="InterPro" id="IPR002223">
    <property type="entry name" value="Kunitz_BPTI"/>
</dbReference>
<keyword evidence="4" id="KW-0722">Serine protease inhibitor</keyword>
<dbReference type="SUPFAM" id="SSF57362">
    <property type="entry name" value="BPTI-like"/>
    <property type="match status" value="3"/>
</dbReference>
<evidence type="ECO:0000256" key="6">
    <source>
        <dbReference type="ARBA" id="ARBA00023157"/>
    </source>
</evidence>
<keyword evidence="2" id="KW-0356">Hemostasis</keyword>
<dbReference type="Pfam" id="PF00014">
    <property type="entry name" value="Kunitz_BPTI"/>
    <property type="match status" value="3"/>
</dbReference>
<dbReference type="InterPro" id="IPR050098">
    <property type="entry name" value="TFPI/VKTCI-like"/>
</dbReference>
<name>A0ABS2YF64_POLSP</name>
<reference evidence="10" key="1">
    <citation type="journal article" date="2021" name="Cell">
        <title>Tracing the genetic footprints of vertebrate landing in non-teleost ray-finned fishes.</title>
        <authorList>
            <person name="Bi X."/>
            <person name="Wang K."/>
            <person name="Yang L."/>
            <person name="Pan H."/>
            <person name="Jiang H."/>
            <person name="Wei Q."/>
            <person name="Fang M."/>
            <person name="Yu H."/>
            <person name="Zhu C."/>
            <person name="Cai Y."/>
            <person name="He Y."/>
            <person name="Gan X."/>
            <person name="Zeng H."/>
            <person name="Yu D."/>
            <person name="Zhu Y."/>
            <person name="Jiang H."/>
            <person name="Qiu Q."/>
            <person name="Yang H."/>
            <person name="Zhang Y.E."/>
            <person name="Wang W."/>
            <person name="Zhu M."/>
            <person name="He S."/>
            <person name="Zhang G."/>
        </authorList>
    </citation>
    <scope>NUCLEOTIDE SEQUENCE</scope>
    <source>
        <strain evidence="10">Pddl_001</strain>
    </source>
</reference>
<dbReference type="PROSITE" id="PS00280">
    <property type="entry name" value="BPTI_KUNITZ_1"/>
    <property type="match status" value="2"/>
</dbReference>
<dbReference type="CDD" id="cd22617">
    <property type="entry name" value="Kunitz_TFPI2_2-like"/>
    <property type="match status" value="1"/>
</dbReference>
<feature type="domain" description="BPTI/Kunitz inhibitor" evidence="9">
    <location>
        <begin position="33"/>
        <end position="83"/>
    </location>
</feature>
<feature type="domain" description="BPTI/Kunitz inhibitor" evidence="9">
    <location>
        <begin position="93"/>
        <end position="143"/>
    </location>
</feature>
<evidence type="ECO:0000259" key="9">
    <source>
        <dbReference type="PROSITE" id="PS50279"/>
    </source>
</evidence>
<evidence type="ECO:0000256" key="4">
    <source>
        <dbReference type="ARBA" id="ARBA00022900"/>
    </source>
</evidence>
<keyword evidence="11" id="KW-1185">Reference proteome</keyword>
<dbReference type="Proteomes" id="UP001166093">
    <property type="component" value="Unassembled WGS sequence"/>
</dbReference>
<evidence type="ECO:0000256" key="1">
    <source>
        <dbReference type="ARBA" id="ARBA00022690"/>
    </source>
</evidence>
<feature type="domain" description="BPTI/Kunitz inhibitor" evidence="9">
    <location>
        <begin position="153"/>
        <end position="203"/>
    </location>
</feature>
<evidence type="ECO:0000256" key="3">
    <source>
        <dbReference type="ARBA" id="ARBA00022737"/>
    </source>
</evidence>
<accession>A0ABS2YF64</accession>
<evidence type="ECO:0000313" key="10">
    <source>
        <dbReference type="EMBL" id="MBN3284572.1"/>
    </source>
</evidence>
<dbReference type="InterPro" id="IPR036880">
    <property type="entry name" value="Kunitz_BPTI_sf"/>
</dbReference>
<dbReference type="InterPro" id="IPR008296">
    <property type="entry name" value="TFPI-like"/>
</dbReference>
<comment type="caution">
    <text evidence="10">The sequence shown here is derived from an EMBL/GenBank/DDBJ whole genome shotgun (WGS) entry which is preliminary data.</text>
</comment>
<dbReference type="SMART" id="SM00131">
    <property type="entry name" value="KU"/>
    <property type="match status" value="3"/>
</dbReference>
<dbReference type="PRINTS" id="PR00759">
    <property type="entry name" value="BASICPTASE"/>
</dbReference>
<keyword evidence="1" id="KW-0646">Protease inhibitor</keyword>
<dbReference type="Gene3D" id="4.10.410.10">
    <property type="entry name" value="Pancreatic trypsin inhibitor Kunitz domain"/>
    <property type="match status" value="3"/>
</dbReference>
<dbReference type="PANTHER" id="PTHR10083:SF374">
    <property type="entry name" value="BPTI_KUNITZ INHIBITOR DOMAIN-CONTAINING PROTEIN"/>
    <property type="match status" value="1"/>
</dbReference>
<keyword evidence="3" id="KW-0677">Repeat</keyword>
<gene>
    <name evidence="10" type="primary">Tfpi2</name>
    <name evidence="10" type="ORF">GTO93_0015686</name>
</gene>
<dbReference type="EMBL" id="JAAWVQ010137791">
    <property type="protein sequence ID" value="MBN3284572.1"/>
    <property type="molecule type" value="Genomic_DNA"/>
</dbReference>
<evidence type="ECO:0000256" key="5">
    <source>
        <dbReference type="ARBA" id="ARBA00023084"/>
    </source>
</evidence>
<feature type="non-terminal residue" evidence="10">
    <location>
        <position position="1"/>
    </location>
</feature>
<dbReference type="PANTHER" id="PTHR10083">
    <property type="entry name" value="KUNITZ-TYPE PROTEASE INHIBITOR-RELATED"/>
    <property type="match status" value="1"/>
</dbReference>
<dbReference type="CDD" id="cd22616">
    <property type="entry name" value="Kunitz_TFPI2_1-like"/>
    <property type="match status" value="1"/>
</dbReference>
<keyword evidence="7" id="KW-0325">Glycoprotein</keyword>
<organism evidence="10 11">
    <name type="scientific">Polyodon spathula</name>
    <name type="common">North American paddlefish</name>
    <name type="synonym">Squalus spathula</name>
    <dbReference type="NCBI Taxonomy" id="7913"/>
    <lineage>
        <taxon>Eukaryota</taxon>
        <taxon>Metazoa</taxon>
        <taxon>Chordata</taxon>
        <taxon>Craniata</taxon>
        <taxon>Vertebrata</taxon>
        <taxon>Euteleostomi</taxon>
        <taxon>Actinopterygii</taxon>
        <taxon>Chondrostei</taxon>
        <taxon>Acipenseriformes</taxon>
        <taxon>Polyodontidae</taxon>
        <taxon>Polyodon</taxon>
    </lineage>
</organism>
<protein>
    <submittedName>
        <fullName evidence="10">TFPI2 inhibitor</fullName>
    </submittedName>
</protein>
<keyword evidence="6" id="KW-1015">Disulfide bond</keyword>
<dbReference type="InterPro" id="IPR020901">
    <property type="entry name" value="Prtase_inh_Kunz-CS"/>
</dbReference>
<feature type="chain" id="PRO_5047329345" evidence="8">
    <location>
        <begin position="24"/>
        <end position="228"/>
    </location>
</feature>
<proteinExistence type="predicted"/>
<evidence type="ECO:0000313" key="11">
    <source>
        <dbReference type="Proteomes" id="UP001166093"/>
    </source>
</evidence>
<dbReference type="PIRSF" id="PIRSF001620">
    <property type="entry name" value="TFPI"/>
    <property type="match status" value="1"/>
</dbReference>
<feature type="signal peptide" evidence="8">
    <location>
        <begin position="1"/>
        <end position="23"/>
    </location>
</feature>
<evidence type="ECO:0000256" key="2">
    <source>
        <dbReference type="ARBA" id="ARBA00022696"/>
    </source>
</evidence>